<accession>A0AAP0I8Q4</accession>
<protein>
    <submittedName>
        <fullName evidence="1">Uncharacterized protein</fullName>
    </submittedName>
</protein>
<organism evidence="1 2">
    <name type="scientific">Stephania japonica</name>
    <dbReference type="NCBI Taxonomy" id="461633"/>
    <lineage>
        <taxon>Eukaryota</taxon>
        <taxon>Viridiplantae</taxon>
        <taxon>Streptophyta</taxon>
        <taxon>Embryophyta</taxon>
        <taxon>Tracheophyta</taxon>
        <taxon>Spermatophyta</taxon>
        <taxon>Magnoliopsida</taxon>
        <taxon>Ranunculales</taxon>
        <taxon>Menispermaceae</taxon>
        <taxon>Menispermoideae</taxon>
        <taxon>Cissampelideae</taxon>
        <taxon>Stephania</taxon>
    </lineage>
</organism>
<dbReference type="EMBL" id="JBBNAE010000007">
    <property type="protein sequence ID" value="KAK9110356.1"/>
    <property type="molecule type" value="Genomic_DNA"/>
</dbReference>
<gene>
    <name evidence="1" type="ORF">Sjap_018416</name>
</gene>
<dbReference type="AlphaFoldDB" id="A0AAP0I8Q4"/>
<name>A0AAP0I8Q4_9MAGN</name>
<evidence type="ECO:0000313" key="2">
    <source>
        <dbReference type="Proteomes" id="UP001417504"/>
    </source>
</evidence>
<keyword evidence="2" id="KW-1185">Reference proteome</keyword>
<sequence length="54" mass="5972">MMDLIFKRKSIMLSPPFFCVCNCNRSCIIFALEAAEKIVSSASQISAAVFKPTI</sequence>
<reference evidence="1 2" key="1">
    <citation type="submission" date="2024-01" db="EMBL/GenBank/DDBJ databases">
        <title>Genome assemblies of Stephania.</title>
        <authorList>
            <person name="Yang L."/>
        </authorList>
    </citation>
    <scope>NUCLEOTIDE SEQUENCE [LARGE SCALE GENOMIC DNA]</scope>
    <source>
        <strain evidence="1">QJT</strain>
        <tissue evidence="1">Leaf</tissue>
    </source>
</reference>
<comment type="caution">
    <text evidence="1">The sequence shown here is derived from an EMBL/GenBank/DDBJ whole genome shotgun (WGS) entry which is preliminary data.</text>
</comment>
<dbReference type="Proteomes" id="UP001417504">
    <property type="component" value="Unassembled WGS sequence"/>
</dbReference>
<proteinExistence type="predicted"/>
<evidence type="ECO:0000313" key="1">
    <source>
        <dbReference type="EMBL" id="KAK9110356.1"/>
    </source>
</evidence>